<dbReference type="NCBIfam" id="TIGR00115">
    <property type="entry name" value="tig"/>
    <property type="match status" value="1"/>
</dbReference>
<keyword evidence="9" id="KW-0963">Cytoplasm</keyword>
<protein>
    <recommendedName>
        <fullName evidence="4 9">Trigger factor</fullName>
        <shortName evidence="9">TF</shortName>
        <ecNumber evidence="3 9">5.2.1.8</ecNumber>
    </recommendedName>
    <alternativeName>
        <fullName evidence="8 9">PPIase</fullName>
    </alternativeName>
</protein>
<keyword evidence="9" id="KW-0132">Cell division</keyword>
<evidence type="ECO:0000313" key="13">
    <source>
        <dbReference type="EMBL" id="SFJ23825.1"/>
    </source>
</evidence>
<dbReference type="OrthoDB" id="9767721at2"/>
<dbReference type="GO" id="GO:0015031">
    <property type="term" value="P:protein transport"/>
    <property type="evidence" value="ECO:0007669"/>
    <property type="project" value="UniProtKB-UniRule"/>
</dbReference>
<evidence type="ECO:0000256" key="8">
    <source>
        <dbReference type="ARBA" id="ARBA00029986"/>
    </source>
</evidence>
<dbReference type="InterPro" id="IPR046357">
    <property type="entry name" value="PPIase_dom_sf"/>
</dbReference>
<proteinExistence type="inferred from homology"/>
<keyword evidence="7 9" id="KW-0413">Isomerase</keyword>
<keyword evidence="6 9" id="KW-0143">Chaperone</keyword>
<dbReference type="Gene3D" id="3.10.50.40">
    <property type="match status" value="1"/>
</dbReference>
<evidence type="ECO:0000256" key="3">
    <source>
        <dbReference type="ARBA" id="ARBA00013194"/>
    </source>
</evidence>
<feature type="domain" description="Trigger factor C-terminal" evidence="12">
    <location>
        <begin position="295"/>
        <end position="449"/>
    </location>
</feature>
<dbReference type="PANTHER" id="PTHR30560:SF3">
    <property type="entry name" value="TRIGGER FACTOR-LIKE PROTEIN TIG, CHLOROPLASTIC"/>
    <property type="match status" value="1"/>
</dbReference>
<feature type="region of interest" description="Disordered" evidence="10">
    <location>
        <begin position="1"/>
        <end position="21"/>
    </location>
</feature>
<feature type="region of interest" description="Disordered" evidence="10">
    <location>
        <begin position="479"/>
        <end position="503"/>
    </location>
</feature>
<dbReference type="InterPro" id="IPR036611">
    <property type="entry name" value="Trigger_fac_ribosome-bd_sf"/>
</dbReference>
<name>A0A1I3PQT3_9PLAN</name>
<accession>A0A1I3PQT3</accession>
<keyword evidence="9" id="KW-0131">Cell cycle</keyword>
<dbReference type="SUPFAM" id="SSF54534">
    <property type="entry name" value="FKBP-like"/>
    <property type="match status" value="1"/>
</dbReference>
<dbReference type="Gene3D" id="1.10.3120.10">
    <property type="entry name" value="Trigger factor, C-terminal domain"/>
    <property type="match status" value="1"/>
</dbReference>
<dbReference type="PANTHER" id="PTHR30560">
    <property type="entry name" value="TRIGGER FACTOR CHAPERONE AND PEPTIDYL-PROLYL CIS/TRANS ISOMERASE"/>
    <property type="match status" value="1"/>
</dbReference>
<dbReference type="RefSeq" id="WP_092054254.1">
    <property type="nucleotide sequence ID" value="NZ_FOQD01000017.1"/>
</dbReference>
<evidence type="ECO:0000256" key="1">
    <source>
        <dbReference type="ARBA" id="ARBA00000971"/>
    </source>
</evidence>
<dbReference type="GO" id="GO:0003755">
    <property type="term" value="F:peptidyl-prolyl cis-trans isomerase activity"/>
    <property type="evidence" value="ECO:0007669"/>
    <property type="project" value="UniProtKB-UniRule"/>
</dbReference>
<evidence type="ECO:0000256" key="4">
    <source>
        <dbReference type="ARBA" id="ARBA00016902"/>
    </source>
</evidence>
<feature type="compositionally biased region" description="Basic and acidic residues" evidence="10">
    <location>
        <begin position="1"/>
        <end position="10"/>
    </location>
</feature>
<evidence type="ECO:0000256" key="7">
    <source>
        <dbReference type="ARBA" id="ARBA00023235"/>
    </source>
</evidence>
<comment type="function">
    <text evidence="9">Involved in protein export. Acts as a chaperone by maintaining the newly synthesized protein in an open conformation. Functions as a peptidyl-prolyl cis-trans isomerase.</text>
</comment>
<comment type="domain">
    <text evidence="9">Consists of 3 domains; the N-terminus binds the ribosome, the middle domain has PPIase activity, while the C-terminus has intrinsic chaperone activity on its own.</text>
</comment>
<evidence type="ECO:0000256" key="9">
    <source>
        <dbReference type="HAMAP-Rule" id="MF_00303"/>
    </source>
</evidence>
<sequence>MAKSSEKPVVEEEAVATAEADESPARMALNVKIEDIGPCKKHVRVSVPRASIDEVFGTILDDYAVRAAVPGFRVGHVPTDLVKKRFKTELAEQVKQRVLMASLEQLGDETELEPINEPNLDLDSIEIPEVGDFEYEFDVEVRPQFDMPKYKGLKIERPARPIGDKEVDAYLDQFLQQYGQLVPVDAPAQAGDFVTVNIDITLNGEPVAKMEDVSIRVRPKLRFQDAELAGFDKFMSGATAGETRETDLTVSMEADAIELRGETVHAKFTVLDVKRLETPALDQGFLNRIGATTQDDLRDQVKGMLERQMKYEQRQACRRQVLEKITDSANWELPEDLVSKQVDNALRREILEMRQAGFTSKEILARENDLRQRSLTMTRQNLKEHFVLDRLAEEEKLEVTADDINAEIAMMAMSRGENPRRVRARLIKSGMIENLEAQIRERKAVDIILDHADFVDVPMPASMETEVEALNRSICGSPSVEAEEAPHDHDHDHDHGGHDHDHN</sequence>
<evidence type="ECO:0000256" key="2">
    <source>
        <dbReference type="ARBA" id="ARBA00005464"/>
    </source>
</evidence>
<dbReference type="Gene3D" id="3.30.70.1050">
    <property type="entry name" value="Trigger factor ribosome-binding domain"/>
    <property type="match status" value="1"/>
</dbReference>
<reference evidence="14" key="1">
    <citation type="submission" date="2016-10" db="EMBL/GenBank/DDBJ databases">
        <authorList>
            <person name="Varghese N."/>
            <person name="Submissions S."/>
        </authorList>
    </citation>
    <scope>NUCLEOTIDE SEQUENCE [LARGE SCALE GENOMIC DNA]</scope>
    <source>
        <strain evidence="14">DSM 26348</strain>
    </source>
</reference>
<dbReference type="InterPro" id="IPR008881">
    <property type="entry name" value="Trigger_fac_ribosome-bd_bac"/>
</dbReference>
<comment type="similarity">
    <text evidence="2 9">Belongs to the FKBP-type PPIase family. Tig subfamily.</text>
</comment>
<evidence type="ECO:0000313" key="14">
    <source>
        <dbReference type="Proteomes" id="UP000199518"/>
    </source>
</evidence>
<evidence type="ECO:0000256" key="10">
    <source>
        <dbReference type="SAM" id="MobiDB-lite"/>
    </source>
</evidence>
<dbReference type="GO" id="GO:0044183">
    <property type="term" value="F:protein folding chaperone"/>
    <property type="evidence" value="ECO:0007669"/>
    <property type="project" value="TreeGrafter"/>
</dbReference>
<comment type="catalytic activity">
    <reaction evidence="1 9">
        <text>[protein]-peptidylproline (omega=180) = [protein]-peptidylproline (omega=0)</text>
        <dbReference type="Rhea" id="RHEA:16237"/>
        <dbReference type="Rhea" id="RHEA-COMP:10747"/>
        <dbReference type="Rhea" id="RHEA-COMP:10748"/>
        <dbReference type="ChEBI" id="CHEBI:83833"/>
        <dbReference type="ChEBI" id="CHEBI:83834"/>
        <dbReference type="EC" id="5.2.1.8"/>
    </reaction>
</comment>
<dbReference type="STRING" id="1576369.SAMN05421753_1172"/>
<dbReference type="GO" id="GO:0051301">
    <property type="term" value="P:cell division"/>
    <property type="evidence" value="ECO:0007669"/>
    <property type="project" value="UniProtKB-KW"/>
</dbReference>
<dbReference type="SUPFAM" id="SSF102735">
    <property type="entry name" value="Trigger factor ribosome-binding domain"/>
    <property type="match status" value="1"/>
</dbReference>
<evidence type="ECO:0000259" key="12">
    <source>
        <dbReference type="Pfam" id="PF05698"/>
    </source>
</evidence>
<evidence type="ECO:0000256" key="6">
    <source>
        <dbReference type="ARBA" id="ARBA00023186"/>
    </source>
</evidence>
<dbReference type="Proteomes" id="UP000199518">
    <property type="component" value="Unassembled WGS sequence"/>
</dbReference>
<feature type="domain" description="Trigger factor ribosome-binding bacterial" evidence="11">
    <location>
        <begin position="30"/>
        <end position="173"/>
    </location>
</feature>
<evidence type="ECO:0000259" key="11">
    <source>
        <dbReference type="Pfam" id="PF05697"/>
    </source>
</evidence>
<dbReference type="GO" id="GO:0043335">
    <property type="term" value="P:protein unfolding"/>
    <property type="evidence" value="ECO:0007669"/>
    <property type="project" value="TreeGrafter"/>
</dbReference>
<dbReference type="InterPro" id="IPR027304">
    <property type="entry name" value="Trigger_fact/SurA_dom_sf"/>
</dbReference>
<dbReference type="EC" id="5.2.1.8" evidence="3 9"/>
<dbReference type="Pfam" id="PF05697">
    <property type="entry name" value="Trigger_N"/>
    <property type="match status" value="1"/>
</dbReference>
<comment type="subcellular location">
    <subcellularLocation>
        <location evidence="9">Cytoplasm</location>
    </subcellularLocation>
    <text evidence="9">About half TF is bound to the ribosome near the polypeptide exit tunnel while the other half is free in the cytoplasm.</text>
</comment>
<dbReference type="GO" id="GO:0005737">
    <property type="term" value="C:cytoplasm"/>
    <property type="evidence" value="ECO:0007669"/>
    <property type="project" value="UniProtKB-SubCell"/>
</dbReference>
<dbReference type="InterPro" id="IPR008880">
    <property type="entry name" value="Trigger_fac_C"/>
</dbReference>
<dbReference type="EMBL" id="FOQD01000017">
    <property type="protein sequence ID" value="SFJ23825.1"/>
    <property type="molecule type" value="Genomic_DNA"/>
</dbReference>
<feature type="compositionally biased region" description="Acidic residues" evidence="10">
    <location>
        <begin position="11"/>
        <end position="21"/>
    </location>
</feature>
<dbReference type="GO" id="GO:0043022">
    <property type="term" value="F:ribosome binding"/>
    <property type="evidence" value="ECO:0007669"/>
    <property type="project" value="TreeGrafter"/>
</dbReference>
<dbReference type="GO" id="GO:0051083">
    <property type="term" value="P:'de novo' cotranslational protein folding"/>
    <property type="evidence" value="ECO:0007669"/>
    <property type="project" value="TreeGrafter"/>
</dbReference>
<dbReference type="AlphaFoldDB" id="A0A1I3PQT3"/>
<dbReference type="InterPro" id="IPR037041">
    <property type="entry name" value="Trigger_fac_C_sf"/>
</dbReference>
<keyword evidence="5 9" id="KW-0697">Rotamase</keyword>
<dbReference type="InterPro" id="IPR005215">
    <property type="entry name" value="Trig_fac"/>
</dbReference>
<dbReference type="Pfam" id="PF05698">
    <property type="entry name" value="Trigger_C"/>
    <property type="match status" value="1"/>
</dbReference>
<dbReference type="HAMAP" id="MF_00303">
    <property type="entry name" value="Trigger_factor_Tig"/>
    <property type="match status" value="1"/>
</dbReference>
<evidence type="ECO:0000256" key="5">
    <source>
        <dbReference type="ARBA" id="ARBA00023110"/>
    </source>
</evidence>
<gene>
    <name evidence="9" type="primary">tig</name>
    <name evidence="13" type="ORF">SAMN05421753_1172</name>
</gene>
<keyword evidence="14" id="KW-1185">Reference proteome</keyword>
<feature type="compositionally biased region" description="Basic and acidic residues" evidence="10">
    <location>
        <begin position="484"/>
        <end position="503"/>
    </location>
</feature>
<dbReference type="SUPFAM" id="SSF109998">
    <property type="entry name" value="Triger factor/SurA peptide-binding domain-like"/>
    <property type="match status" value="1"/>
</dbReference>
<organism evidence="13 14">
    <name type="scientific">Planctomicrobium piriforme</name>
    <dbReference type="NCBI Taxonomy" id="1576369"/>
    <lineage>
        <taxon>Bacteria</taxon>
        <taxon>Pseudomonadati</taxon>
        <taxon>Planctomycetota</taxon>
        <taxon>Planctomycetia</taxon>
        <taxon>Planctomycetales</taxon>
        <taxon>Planctomycetaceae</taxon>
        <taxon>Planctomicrobium</taxon>
    </lineage>
</organism>